<dbReference type="AlphaFoldDB" id="A0AAE4MEN6"/>
<dbReference type="Proteomes" id="UP001273136">
    <property type="component" value="Unassembled WGS sequence"/>
</dbReference>
<keyword evidence="2" id="KW-1185">Reference proteome</keyword>
<evidence type="ECO:0000313" key="2">
    <source>
        <dbReference type="Proteomes" id="UP001273136"/>
    </source>
</evidence>
<reference evidence="1" key="1">
    <citation type="submission" date="2023-06" db="EMBL/GenBank/DDBJ databases">
        <title>Genome sequence of Methancorpusculaceae sp. Ag1.</title>
        <authorList>
            <person name="Protasov E."/>
            <person name="Platt K."/>
            <person name="Poehlein A."/>
            <person name="Daniel R."/>
            <person name="Brune A."/>
        </authorList>
    </citation>
    <scope>NUCLEOTIDE SEQUENCE</scope>
    <source>
        <strain evidence="1">Ag1</strain>
    </source>
</reference>
<comment type="caution">
    <text evidence="1">The sequence shown here is derived from an EMBL/GenBank/DDBJ whole genome shotgun (WGS) entry which is preliminary data.</text>
</comment>
<sequence length="71" mass="8518">MILELKQRIGLWILNHILHWDTGDMLHAAVFHGELSEEAWEIYERQYHLTAIVTFDERGFETVGMNMRFEQ</sequence>
<proteinExistence type="predicted"/>
<name>A0AAE4MEN6_9EURY</name>
<dbReference type="EMBL" id="JAWDKA010000019">
    <property type="protein sequence ID" value="MDV0442650.1"/>
    <property type="molecule type" value="Genomic_DNA"/>
</dbReference>
<organism evidence="1 2">
    <name type="scientific">Methanorbis furvi</name>
    <dbReference type="NCBI Taxonomy" id="3028299"/>
    <lineage>
        <taxon>Archaea</taxon>
        <taxon>Methanobacteriati</taxon>
        <taxon>Methanobacteriota</taxon>
        <taxon>Stenosarchaea group</taxon>
        <taxon>Methanomicrobia</taxon>
        <taxon>Methanomicrobiales</taxon>
        <taxon>Methanocorpusculaceae</taxon>
        <taxon>Methanorbis</taxon>
    </lineage>
</organism>
<accession>A0AAE4MEN6</accession>
<evidence type="ECO:0000313" key="1">
    <source>
        <dbReference type="EMBL" id="MDV0442650.1"/>
    </source>
</evidence>
<gene>
    <name evidence="1" type="ORF">McpAg1_19140</name>
</gene>
<protein>
    <submittedName>
        <fullName evidence="1">Uncharacterized protein</fullName>
    </submittedName>
</protein>